<feature type="transmembrane region" description="Helical" evidence="1">
    <location>
        <begin position="14"/>
        <end position="34"/>
    </location>
</feature>
<reference evidence="2" key="1">
    <citation type="submission" date="2020-05" db="EMBL/GenBank/DDBJ databases">
        <title>WGS assembly of Panicum virgatum.</title>
        <authorList>
            <person name="Lovell J.T."/>
            <person name="Jenkins J."/>
            <person name="Shu S."/>
            <person name="Juenger T.E."/>
            <person name="Schmutz J."/>
        </authorList>
    </citation>
    <scope>NUCLEOTIDE SEQUENCE</scope>
    <source>
        <strain evidence="2">AP13</strain>
    </source>
</reference>
<name>A0A8T0WKX2_PANVG</name>
<comment type="caution">
    <text evidence="2">The sequence shown here is derived from an EMBL/GenBank/DDBJ whole genome shotgun (WGS) entry which is preliminary data.</text>
</comment>
<organism evidence="2 3">
    <name type="scientific">Panicum virgatum</name>
    <name type="common">Blackwell switchgrass</name>
    <dbReference type="NCBI Taxonomy" id="38727"/>
    <lineage>
        <taxon>Eukaryota</taxon>
        <taxon>Viridiplantae</taxon>
        <taxon>Streptophyta</taxon>
        <taxon>Embryophyta</taxon>
        <taxon>Tracheophyta</taxon>
        <taxon>Spermatophyta</taxon>
        <taxon>Magnoliopsida</taxon>
        <taxon>Liliopsida</taxon>
        <taxon>Poales</taxon>
        <taxon>Poaceae</taxon>
        <taxon>PACMAD clade</taxon>
        <taxon>Panicoideae</taxon>
        <taxon>Panicodae</taxon>
        <taxon>Paniceae</taxon>
        <taxon>Panicinae</taxon>
        <taxon>Panicum</taxon>
        <taxon>Panicum sect. Hiantes</taxon>
    </lineage>
</organism>
<accession>A0A8T0WKX2</accession>
<dbReference type="EMBL" id="CM029039">
    <property type="protein sequence ID" value="KAG2645844.1"/>
    <property type="molecule type" value="Genomic_DNA"/>
</dbReference>
<evidence type="ECO:0000313" key="3">
    <source>
        <dbReference type="Proteomes" id="UP000823388"/>
    </source>
</evidence>
<keyword evidence="3" id="KW-1185">Reference proteome</keyword>
<keyword evidence="1" id="KW-0812">Transmembrane</keyword>
<keyword evidence="1" id="KW-1133">Transmembrane helix</keyword>
<gene>
    <name evidence="2" type="ORF">PVAP13_2KG461000</name>
</gene>
<proteinExistence type="predicted"/>
<evidence type="ECO:0000313" key="2">
    <source>
        <dbReference type="EMBL" id="KAG2645844.1"/>
    </source>
</evidence>
<dbReference type="AlphaFoldDB" id="A0A8T0WKX2"/>
<protein>
    <submittedName>
        <fullName evidence="2">Uncharacterized protein</fullName>
    </submittedName>
</protein>
<sequence length="92" mass="10619">MLFQSPISTGSMSWYHPTSLCCLWCKCCLFSRMLRKQKLRHTWKGFGKSRSCGMLESNSLFFFLTCATTTYLLLVASMTHEASRMSMQNEVL</sequence>
<dbReference type="Proteomes" id="UP000823388">
    <property type="component" value="Chromosome 2K"/>
</dbReference>
<dbReference type="EMBL" id="CM029039">
    <property type="protein sequence ID" value="KAG2645843.1"/>
    <property type="molecule type" value="Genomic_DNA"/>
</dbReference>
<evidence type="ECO:0000256" key="1">
    <source>
        <dbReference type="SAM" id="Phobius"/>
    </source>
</evidence>
<keyword evidence="1" id="KW-0472">Membrane</keyword>
<feature type="transmembrane region" description="Helical" evidence="1">
    <location>
        <begin position="55"/>
        <end position="78"/>
    </location>
</feature>